<dbReference type="PANTHER" id="PTHR42743">
    <property type="entry name" value="AMINO-ACID AMINOTRANSFERASE"/>
    <property type="match status" value="1"/>
</dbReference>
<evidence type="ECO:0000313" key="15">
    <source>
        <dbReference type="EMBL" id="MCT7359756.1"/>
    </source>
</evidence>
<reference evidence="15" key="2">
    <citation type="submission" date="2022-08" db="EMBL/GenBank/DDBJ databases">
        <authorList>
            <person name="Dong C."/>
        </authorList>
    </citation>
    <scope>NUCLEOTIDE SEQUENCE</scope>
    <source>
        <strain evidence="15">59MF3M-4</strain>
    </source>
</reference>
<dbReference type="EC" id="4.1.3.38" evidence="8 12"/>
<keyword evidence="16" id="KW-1185">Reference proteome</keyword>
<evidence type="ECO:0000256" key="11">
    <source>
        <dbReference type="ARBA" id="ARBA00069174"/>
    </source>
</evidence>
<dbReference type="GO" id="GO:0046656">
    <property type="term" value="P:folic acid biosynthetic process"/>
    <property type="evidence" value="ECO:0007669"/>
    <property type="project" value="UniProtKB-KW"/>
</dbReference>
<dbReference type="InterPro" id="IPR017824">
    <property type="entry name" value="Aminodeoxychorismate_lyase_IV"/>
</dbReference>
<dbReference type="EMBL" id="JAOANI010000019">
    <property type="protein sequence ID" value="MCT7359756.1"/>
    <property type="molecule type" value="Genomic_DNA"/>
</dbReference>
<accession>A0A9X2WGL7</accession>
<dbReference type="InterPro" id="IPR050571">
    <property type="entry name" value="Class-IV_PLP-Dep_Aminotrnsfr"/>
</dbReference>
<organism evidence="15 16">
    <name type="scientific">Thalassolituus pacificus</name>
    <dbReference type="NCBI Taxonomy" id="2975440"/>
    <lineage>
        <taxon>Bacteria</taxon>
        <taxon>Pseudomonadati</taxon>
        <taxon>Pseudomonadota</taxon>
        <taxon>Gammaproteobacteria</taxon>
        <taxon>Oceanospirillales</taxon>
        <taxon>Oceanospirillaceae</taxon>
        <taxon>Thalassolituus</taxon>
    </lineage>
</organism>
<evidence type="ECO:0000256" key="2">
    <source>
        <dbReference type="ARBA" id="ARBA00009320"/>
    </source>
</evidence>
<dbReference type="Proteomes" id="UP001147830">
    <property type="component" value="Unassembled WGS sequence"/>
</dbReference>
<evidence type="ECO:0000256" key="9">
    <source>
        <dbReference type="ARBA" id="ARBA00049529"/>
    </source>
</evidence>
<evidence type="ECO:0000256" key="1">
    <source>
        <dbReference type="ARBA" id="ARBA00001933"/>
    </source>
</evidence>
<dbReference type="Gene3D" id="3.20.10.10">
    <property type="entry name" value="D-amino Acid Aminotransferase, subunit A, domain 2"/>
    <property type="match status" value="1"/>
</dbReference>
<dbReference type="InterPro" id="IPR036038">
    <property type="entry name" value="Aminotransferase-like"/>
</dbReference>
<comment type="subunit">
    <text evidence="3">Homodimer.</text>
</comment>
<evidence type="ECO:0000256" key="10">
    <source>
        <dbReference type="ARBA" id="ARBA00054027"/>
    </source>
</evidence>
<dbReference type="PROSITE" id="PS00770">
    <property type="entry name" value="AA_TRANSFER_CLASS_4"/>
    <property type="match status" value="1"/>
</dbReference>
<evidence type="ECO:0000256" key="4">
    <source>
        <dbReference type="ARBA" id="ARBA00022898"/>
    </source>
</evidence>
<evidence type="ECO:0000256" key="7">
    <source>
        <dbReference type="ARBA" id="ARBA00035633"/>
    </source>
</evidence>
<evidence type="ECO:0000256" key="6">
    <source>
        <dbReference type="ARBA" id="ARBA00023239"/>
    </source>
</evidence>
<dbReference type="AlphaFoldDB" id="A0A9X2WGL7"/>
<evidence type="ECO:0000256" key="12">
    <source>
        <dbReference type="NCBIfam" id="TIGR03461"/>
    </source>
</evidence>
<keyword evidence="4 14" id="KW-0663">Pyridoxal phosphate</keyword>
<keyword evidence="6 15" id="KW-0456">Lyase</keyword>
<evidence type="ECO:0000256" key="5">
    <source>
        <dbReference type="ARBA" id="ARBA00022909"/>
    </source>
</evidence>
<dbReference type="Gene3D" id="3.30.470.10">
    <property type="match status" value="1"/>
</dbReference>
<gene>
    <name evidence="15" type="primary">pabC</name>
    <name evidence="15" type="ORF">NYR02_12120</name>
</gene>
<comment type="similarity">
    <text evidence="2 13">Belongs to the class-IV pyridoxal-phosphate-dependent aminotransferase family.</text>
</comment>
<comment type="catalytic activity">
    <reaction evidence="9">
        <text>4-amino-4-deoxychorismate = 4-aminobenzoate + pyruvate + H(+)</text>
        <dbReference type="Rhea" id="RHEA:16201"/>
        <dbReference type="ChEBI" id="CHEBI:15361"/>
        <dbReference type="ChEBI" id="CHEBI:15378"/>
        <dbReference type="ChEBI" id="CHEBI:17836"/>
        <dbReference type="ChEBI" id="CHEBI:58406"/>
        <dbReference type="EC" id="4.1.3.38"/>
    </reaction>
</comment>
<comment type="function">
    <text evidence="10">Involved in the biosynthesis of p-aminobenzoate (PABA), a precursor of tetrahydrofolate. Converts 4-amino-4-deoxychorismate into 4-aminobenzoate (PABA) and pyruvate.</text>
</comment>
<dbReference type="InterPro" id="IPR043131">
    <property type="entry name" value="BCAT-like_N"/>
</dbReference>
<sequence length="278" mass="30759">MPESARAYALVDGQWQTHWPSTDRGLQYGDGLFETIRFAPGGHIPLWKYHRQRLLQGLCALNFPIDSLKQIEQTLAQRPDAASDSPLQAGKLIVTRGCGPRGYAPPATPELLIQWQPFVPQDWACHRLPQGLTAGFSDIALAIQPALAGFKHLNRLEQVLARQRFESDWQEAVMLDTAGQVIEGCMSNLFLLEQGRLITPDLSGSGVNGVVRRWLLSQYNVTVTTIDRVRLLAADAVFFCNSLQGIISAAQINGQAFEHSSAQQQIAALQQDLENLYA</sequence>
<dbReference type="NCBIfam" id="TIGR03461">
    <property type="entry name" value="pabC_Proteo"/>
    <property type="match status" value="1"/>
</dbReference>
<dbReference type="GO" id="GO:0030170">
    <property type="term" value="F:pyridoxal phosphate binding"/>
    <property type="evidence" value="ECO:0007669"/>
    <property type="project" value="InterPro"/>
</dbReference>
<evidence type="ECO:0000313" key="16">
    <source>
        <dbReference type="Proteomes" id="UP001147830"/>
    </source>
</evidence>
<evidence type="ECO:0000256" key="8">
    <source>
        <dbReference type="ARBA" id="ARBA00035676"/>
    </source>
</evidence>
<dbReference type="PANTHER" id="PTHR42743:SF2">
    <property type="entry name" value="AMINODEOXYCHORISMATE LYASE"/>
    <property type="match status" value="1"/>
</dbReference>
<dbReference type="GO" id="GO:0008153">
    <property type="term" value="P:4-aminobenzoate biosynthetic process"/>
    <property type="evidence" value="ECO:0007669"/>
    <property type="project" value="UniProtKB-UniRule"/>
</dbReference>
<evidence type="ECO:0000256" key="13">
    <source>
        <dbReference type="RuleBase" id="RU004106"/>
    </source>
</evidence>
<comment type="caution">
    <text evidence="15">The sequence shown here is derived from an EMBL/GenBank/DDBJ whole genome shotgun (WGS) entry which is preliminary data.</text>
</comment>
<dbReference type="Pfam" id="PF01063">
    <property type="entry name" value="Aminotran_4"/>
    <property type="match status" value="1"/>
</dbReference>
<dbReference type="InterPro" id="IPR043132">
    <property type="entry name" value="BCAT-like_C"/>
</dbReference>
<dbReference type="GO" id="GO:0008696">
    <property type="term" value="F:4-amino-4-deoxychorismate lyase activity"/>
    <property type="evidence" value="ECO:0007669"/>
    <property type="project" value="UniProtKB-UniRule"/>
</dbReference>
<dbReference type="GO" id="GO:0005829">
    <property type="term" value="C:cytosol"/>
    <property type="evidence" value="ECO:0007669"/>
    <property type="project" value="TreeGrafter"/>
</dbReference>
<name>A0A9X2WGL7_9GAMM</name>
<proteinExistence type="inferred from homology"/>
<protein>
    <recommendedName>
        <fullName evidence="11 12">Aminodeoxychorismate lyase</fullName>
        <ecNumber evidence="8 12">4.1.3.38</ecNumber>
    </recommendedName>
</protein>
<dbReference type="SUPFAM" id="SSF56752">
    <property type="entry name" value="D-aminoacid aminotransferase-like PLP-dependent enzymes"/>
    <property type="match status" value="1"/>
</dbReference>
<dbReference type="FunFam" id="3.20.10.10:FF:000002">
    <property type="entry name" value="D-alanine aminotransferase"/>
    <property type="match status" value="1"/>
</dbReference>
<comment type="pathway">
    <text evidence="7">Cofactor biosynthesis; tetrahydrofolate biosynthesis; 4-aminobenzoate from chorismate: step 2/2.</text>
</comment>
<evidence type="ECO:0000256" key="3">
    <source>
        <dbReference type="ARBA" id="ARBA00011738"/>
    </source>
</evidence>
<comment type="cofactor">
    <cofactor evidence="1 14">
        <name>pyridoxal 5'-phosphate</name>
        <dbReference type="ChEBI" id="CHEBI:597326"/>
    </cofactor>
</comment>
<reference evidence="15" key="1">
    <citation type="journal article" date="2022" name="Front. Microbiol.">
        <title>Genome-based taxonomic rearrangement of Oceanobacter-related bacteria including the description of Thalassolituus hydrocarbonoclasticus sp. nov. and Thalassolituus pacificus sp. nov. and emended description of the genus Thalassolituus.</title>
        <authorList>
            <person name="Dong C."/>
            <person name="Wei L."/>
            <person name="Wang J."/>
            <person name="Lai Q."/>
            <person name="Huang Z."/>
            <person name="Shao Z."/>
        </authorList>
    </citation>
    <scope>NUCLEOTIDE SEQUENCE</scope>
    <source>
        <strain evidence="15">59MF3M-4</strain>
    </source>
</reference>
<dbReference type="RefSeq" id="WP_260976615.1">
    <property type="nucleotide sequence ID" value="NZ_JAOANI010000019.1"/>
</dbReference>
<evidence type="ECO:0000256" key="14">
    <source>
        <dbReference type="RuleBase" id="RU004516"/>
    </source>
</evidence>
<dbReference type="InterPro" id="IPR001544">
    <property type="entry name" value="Aminotrans_IV"/>
</dbReference>
<keyword evidence="5" id="KW-0289">Folate biosynthesis</keyword>
<dbReference type="InterPro" id="IPR018300">
    <property type="entry name" value="Aminotrans_IV_CS"/>
</dbReference>